<comment type="caution">
    <text evidence="1">The sequence shown here is derived from an EMBL/GenBank/DDBJ whole genome shotgun (WGS) entry which is preliminary data.</text>
</comment>
<keyword evidence="2" id="KW-1185">Reference proteome</keyword>
<accession>A0ABW1MAU4</accession>
<dbReference type="RefSeq" id="WP_386407659.1">
    <property type="nucleotide sequence ID" value="NZ_JBHSPT010000155.1"/>
</dbReference>
<proteinExistence type="predicted"/>
<dbReference type="EMBL" id="JBHSPT010000155">
    <property type="protein sequence ID" value="MFC6060868.1"/>
    <property type="molecule type" value="Genomic_DNA"/>
</dbReference>
<organism evidence="1 2">
    <name type="scientific">Streptomyces pratens</name>
    <dbReference type="NCBI Taxonomy" id="887456"/>
    <lineage>
        <taxon>Bacteria</taxon>
        <taxon>Bacillati</taxon>
        <taxon>Actinomycetota</taxon>
        <taxon>Actinomycetes</taxon>
        <taxon>Kitasatosporales</taxon>
        <taxon>Streptomycetaceae</taxon>
        <taxon>Streptomyces</taxon>
    </lineage>
</organism>
<reference evidence="2" key="1">
    <citation type="journal article" date="2019" name="Int. J. Syst. Evol. Microbiol.">
        <title>The Global Catalogue of Microorganisms (GCM) 10K type strain sequencing project: providing services to taxonomists for standard genome sequencing and annotation.</title>
        <authorList>
            <consortium name="The Broad Institute Genomics Platform"/>
            <consortium name="The Broad Institute Genome Sequencing Center for Infectious Disease"/>
            <person name="Wu L."/>
            <person name="Ma J."/>
        </authorList>
    </citation>
    <scope>NUCLEOTIDE SEQUENCE [LARGE SCALE GENOMIC DNA]</scope>
    <source>
        <strain evidence="2">JCM 12763</strain>
    </source>
</reference>
<protein>
    <submittedName>
        <fullName evidence="1">Uncharacterized protein</fullName>
    </submittedName>
</protein>
<dbReference type="Proteomes" id="UP001596242">
    <property type="component" value="Unassembled WGS sequence"/>
</dbReference>
<evidence type="ECO:0000313" key="2">
    <source>
        <dbReference type="Proteomes" id="UP001596242"/>
    </source>
</evidence>
<sequence>MAGEEPERPLSEIVEVVVDGQSAQAHVELVVAGDLLPAGLRHRAGHRPRPVACGHHTAGDGLGCHGLLHDRRQCCRLLRPGRRPEQRILGHP</sequence>
<evidence type="ECO:0000313" key="1">
    <source>
        <dbReference type="EMBL" id="MFC6060868.1"/>
    </source>
</evidence>
<name>A0ABW1MAU4_9ACTN</name>
<gene>
    <name evidence="1" type="ORF">ACFP50_37430</name>
</gene>